<dbReference type="RefSeq" id="WP_242330734.1">
    <property type="nucleotide sequence ID" value="NZ_CP071872.1"/>
</dbReference>
<protein>
    <submittedName>
        <fullName evidence="1">Uncharacterized protein</fullName>
    </submittedName>
</protein>
<evidence type="ECO:0000313" key="2">
    <source>
        <dbReference type="Proteomes" id="UP000828924"/>
    </source>
</evidence>
<proteinExistence type="predicted"/>
<keyword evidence="2" id="KW-1185">Reference proteome</keyword>
<dbReference type="Proteomes" id="UP000828924">
    <property type="component" value="Chromosome"/>
</dbReference>
<dbReference type="EMBL" id="CP071872">
    <property type="protein sequence ID" value="UNM12136.1"/>
    <property type="molecule type" value="Genomic_DNA"/>
</dbReference>
<gene>
    <name evidence="1" type="ORF">J4032_11825</name>
</gene>
<evidence type="ECO:0000313" key="1">
    <source>
        <dbReference type="EMBL" id="UNM12136.1"/>
    </source>
</evidence>
<reference evidence="1 2" key="1">
    <citation type="submission" date="2021-03" db="EMBL/GenBank/DDBJ databases">
        <title>Complete genome of Streptomyces formicae strain 1H-GS9 (DSM 100524).</title>
        <authorList>
            <person name="Atanasov K.E."/>
            <person name="Altabella T."/>
            <person name="Ferrer A."/>
        </authorList>
    </citation>
    <scope>NUCLEOTIDE SEQUENCE [LARGE SCALE GENOMIC DNA]</scope>
    <source>
        <strain evidence="1 2">1H-GS9</strain>
    </source>
</reference>
<name>A0ABY3WHR3_9ACTN</name>
<organism evidence="1 2">
    <name type="scientific">Streptomyces formicae</name>
    <dbReference type="NCBI Taxonomy" id="1616117"/>
    <lineage>
        <taxon>Bacteria</taxon>
        <taxon>Bacillati</taxon>
        <taxon>Actinomycetota</taxon>
        <taxon>Actinomycetes</taxon>
        <taxon>Kitasatosporales</taxon>
        <taxon>Streptomycetaceae</taxon>
        <taxon>Streptomyces</taxon>
    </lineage>
</organism>
<accession>A0ABY3WHR3</accession>
<sequence length="95" mass="10041">MSPSALGEGGLEDELSGYEACFFCLGVSSAGMTEEACHRAIYAIAAPHYPLLRRLPPNQVTSTERLGRAMIAVAADGAPHRLLGTREINSAAAWP</sequence>